<proteinExistence type="inferred from homology"/>
<dbReference type="Pfam" id="PF15316">
    <property type="entry name" value="MDFI"/>
    <property type="match status" value="1"/>
</dbReference>
<organism evidence="3 4">
    <name type="scientific">Gulo gulo</name>
    <name type="common">Wolverine</name>
    <name type="synonym">Gluton</name>
    <dbReference type="NCBI Taxonomy" id="48420"/>
    <lineage>
        <taxon>Eukaryota</taxon>
        <taxon>Metazoa</taxon>
        <taxon>Chordata</taxon>
        <taxon>Craniata</taxon>
        <taxon>Vertebrata</taxon>
        <taxon>Euteleostomi</taxon>
        <taxon>Mammalia</taxon>
        <taxon>Eutheria</taxon>
        <taxon>Laurasiatheria</taxon>
        <taxon>Carnivora</taxon>
        <taxon>Caniformia</taxon>
        <taxon>Musteloidea</taxon>
        <taxon>Mustelidae</taxon>
        <taxon>Guloninae</taxon>
        <taxon>Gulo</taxon>
    </lineage>
</organism>
<evidence type="ECO:0000313" key="3">
    <source>
        <dbReference type="EMBL" id="VCX38082.1"/>
    </source>
</evidence>
<dbReference type="AlphaFoldDB" id="A0A9X9M701"/>
<sequence>MRAHGILGCQKGTRAGETGGLWENIPWSCAFSLAQIPPLLPGLEVVTGSTHPVEAALEEGSLEEAAPPMPQGNGPGAPQPLDSTDLDVPTEAVTRQPQGNPLSCTPLVVNGSGHPSELGSARRAGNGALSGPKAHRKLQTHPSLASQASRKSKGSTKSTASQIPLQAQEGKLPPPPRFPGRGLPSRAPPSMMLGQAAASSMGRWLEAQAHSHARPPGSEPLGGAQETGFNTASREPGQLHLLGKARHTCLLKPSLLKTSPFPPMLSQSCCNKE</sequence>
<protein>
    <recommendedName>
        <fullName evidence="5">MyoD family inhibitor</fullName>
    </recommendedName>
</protein>
<evidence type="ECO:0000256" key="2">
    <source>
        <dbReference type="SAM" id="MobiDB-lite"/>
    </source>
</evidence>
<dbReference type="Proteomes" id="UP000269945">
    <property type="component" value="Unassembled WGS sequence"/>
</dbReference>
<evidence type="ECO:0000313" key="4">
    <source>
        <dbReference type="Proteomes" id="UP000269945"/>
    </source>
</evidence>
<evidence type="ECO:0008006" key="5">
    <source>
        <dbReference type="Google" id="ProtNLM"/>
    </source>
</evidence>
<keyword evidence="4" id="KW-1185">Reference proteome</keyword>
<comment type="similarity">
    <text evidence="1">Belongs to the MDFI family.</text>
</comment>
<dbReference type="GO" id="GO:0010468">
    <property type="term" value="P:regulation of gene expression"/>
    <property type="evidence" value="ECO:0007669"/>
    <property type="project" value="UniProtKB-ARBA"/>
</dbReference>
<dbReference type="EMBL" id="CYRY02043586">
    <property type="protein sequence ID" value="VCX38082.1"/>
    <property type="molecule type" value="Genomic_DNA"/>
</dbReference>
<evidence type="ECO:0000256" key="1">
    <source>
        <dbReference type="ARBA" id="ARBA00025778"/>
    </source>
</evidence>
<dbReference type="InterPro" id="IPR026134">
    <property type="entry name" value="MDFI/MDFIC"/>
</dbReference>
<feature type="compositionally biased region" description="Polar residues" evidence="2">
    <location>
        <begin position="140"/>
        <end position="165"/>
    </location>
</feature>
<accession>A0A9X9M701</accession>
<gene>
    <name evidence="3" type="ORF">BN2614_LOCUS5</name>
</gene>
<feature type="compositionally biased region" description="Polar residues" evidence="2">
    <location>
        <begin position="93"/>
        <end position="103"/>
    </location>
</feature>
<comment type="caution">
    <text evidence="3">The sequence shown here is derived from an EMBL/GenBank/DDBJ whole genome shotgun (WGS) entry which is preliminary data.</text>
</comment>
<reference evidence="3 4" key="1">
    <citation type="submission" date="2018-10" db="EMBL/GenBank/DDBJ databases">
        <authorList>
            <person name="Ekblom R."/>
            <person name="Jareborg N."/>
        </authorList>
    </citation>
    <scope>NUCLEOTIDE SEQUENCE [LARGE SCALE GENOMIC DNA]</scope>
    <source>
        <tissue evidence="3">Muscle</tissue>
    </source>
</reference>
<dbReference type="PANTHER" id="PTHR15304">
    <property type="entry name" value="MYOD FAMILY INHIBITOR"/>
    <property type="match status" value="1"/>
</dbReference>
<name>A0A9X9M701_GULGU</name>
<dbReference type="PANTHER" id="PTHR15304:SF1">
    <property type="entry name" value="MYOD FAMILY INHIBITOR"/>
    <property type="match status" value="1"/>
</dbReference>
<dbReference type="GO" id="GO:0005634">
    <property type="term" value="C:nucleus"/>
    <property type="evidence" value="ECO:0007669"/>
    <property type="project" value="TreeGrafter"/>
</dbReference>
<feature type="region of interest" description="Disordered" evidence="2">
    <location>
        <begin position="64"/>
        <end position="237"/>
    </location>
</feature>